<protein>
    <submittedName>
        <fullName evidence="1">Uncharacterized protein</fullName>
    </submittedName>
</protein>
<accession>A0A5N6KEX4</accession>
<dbReference type="EMBL" id="VIGI01000003">
    <property type="protein sequence ID" value="KAB8302225.1"/>
    <property type="molecule type" value="Genomic_DNA"/>
</dbReference>
<organism evidence="1 2">
    <name type="scientific">Monilinia laxa</name>
    <name type="common">Brown rot fungus</name>
    <name type="synonym">Sclerotinia laxa</name>
    <dbReference type="NCBI Taxonomy" id="61186"/>
    <lineage>
        <taxon>Eukaryota</taxon>
        <taxon>Fungi</taxon>
        <taxon>Dikarya</taxon>
        <taxon>Ascomycota</taxon>
        <taxon>Pezizomycotina</taxon>
        <taxon>Leotiomycetes</taxon>
        <taxon>Helotiales</taxon>
        <taxon>Sclerotiniaceae</taxon>
        <taxon>Monilinia</taxon>
    </lineage>
</organism>
<evidence type="ECO:0000313" key="1">
    <source>
        <dbReference type="EMBL" id="KAB8302225.1"/>
    </source>
</evidence>
<sequence>MGFNNERPMLFILCNNLTAPPLLFPFRNTPQKYGPAKVAMLQLPSYHALPKSLRQKNSGTKLCLMHAYATDDANRKKRHIATFILFPVHTVHIPIHVI</sequence>
<reference evidence="1 2" key="1">
    <citation type="submission" date="2019-06" db="EMBL/GenBank/DDBJ databases">
        <title>Genome Sequence of the Brown Rot Fungal Pathogen Monilinia laxa.</title>
        <authorList>
            <person name="De Miccolis Angelini R.M."/>
            <person name="Landi L."/>
            <person name="Abate D."/>
            <person name="Pollastro S."/>
            <person name="Romanazzi G."/>
            <person name="Faretra F."/>
        </authorList>
    </citation>
    <scope>NUCLEOTIDE SEQUENCE [LARGE SCALE GENOMIC DNA]</scope>
    <source>
        <strain evidence="1 2">Mlax316</strain>
    </source>
</reference>
<gene>
    <name evidence="1" type="ORF">EYC80_005669</name>
</gene>
<dbReference type="AlphaFoldDB" id="A0A5N6KEX4"/>
<evidence type="ECO:0000313" key="2">
    <source>
        <dbReference type="Proteomes" id="UP000326757"/>
    </source>
</evidence>
<comment type="caution">
    <text evidence="1">The sequence shown here is derived from an EMBL/GenBank/DDBJ whole genome shotgun (WGS) entry which is preliminary data.</text>
</comment>
<proteinExistence type="predicted"/>
<keyword evidence="2" id="KW-1185">Reference proteome</keyword>
<name>A0A5N6KEX4_MONLA</name>
<dbReference type="Proteomes" id="UP000326757">
    <property type="component" value="Unassembled WGS sequence"/>
</dbReference>